<feature type="transmembrane region" description="Helical" evidence="7">
    <location>
        <begin position="35"/>
        <end position="55"/>
    </location>
</feature>
<evidence type="ECO:0000256" key="7">
    <source>
        <dbReference type="SAM" id="Phobius"/>
    </source>
</evidence>
<dbReference type="InterPro" id="IPR003362">
    <property type="entry name" value="Bact_transf"/>
</dbReference>
<evidence type="ECO:0000256" key="5">
    <source>
        <dbReference type="ARBA" id="ARBA00022989"/>
    </source>
</evidence>
<dbReference type="Pfam" id="PF13727">
    <property type="entry name" value="CoA_binding_3"/>
    <property type="match status" value="1"/>
</dbReference>
<dbReference type="Gene3D" id="3.40.50.720">
    <property type="entry name" value="NAD(P)-binding Rossmann-like Domain"/>
    <property type="match status" value="1"/>
</dbReference>
<dbReference type="NCBIfam" id="TIGR03025">
    <property type="entry name" value="EPS_sugtrans"/>
    <property type="match status" value="1"/>
</dbReference>
<dbReference type="InterPro" id="IPR017475">
    <property type="entry name" value="EPS_sugar_tfrase"/>
</dbReference>
<evidence type="ECO:0000256" key="4">
    <source>
        <dbReference type="ARBA" id="ARBA00022692"/>
    </source>
</evidence>
<feature type="domain" description="Bacterial sugar transferase" evidence="8">
    <location>
        <begin position="298"/>
        <end position="486"/>
    </location>
</feature>
<evidence type="ECO:0000259" key="8">
    <source>
        <dbReference type="Pfam" id="PF02397"/>
    </source>
</evidence>
<dbReference type="PANTHER" id="PTHR30576:SF0">
    <property type="entry name" value="UNDECAPRENYL-PHOSPHATE N-ACETYLGALACTOSAMINYL 1-PHOSPHATE TRANSFERASE-RELATED"/>
    <property type="match status" value="1"/>
</dbReference>
<keyword evidence="4 7" id="KW-0812">Transmembrane</keyword>
<proteinExistence type="inferred from homology"/>
<dbReference type="EMBL" id="JAPQYE010000020">
    <property type="protein sequence ID" value="MCZ0731720.1"/>
    <property type="molecule type" value="Genomic_DNA"/>
</dbReference>
<evidence type="ECO:0000313" key="9">
    <source>
        <dbReference type="EMBL" id="MCZ0731720.1"/>
    </source>
</evidence>
<feature type="transmembrane region" description="Helical" evidence="7">
    <location>
        <begin position="99"/>
        <end position="121"/>
    </location>
</feature>
<organism evidence="9 10">
    <name type="scientific">Mycolicibacterium iranicum</name>
    <name type="common">Mycobacterium iranicum</name>
    <dbReference type="NCBI Taxonomy" id="912594"/>
    <lineage>
        <taxon>Bacteria</taxon>
        <taxon>Bacillati</taxon>
        <taxon>Actinomycetota</taxon>
        <taxon>Actinomycetes</taxon>
        <taxon>Mycobacteriales</taxon>
        <taxon>Mycobacteriaceae</taxon>
        <taxon>Mycolicibacterium</taxon>
    </lineage>
</organism>
<dbReference type="PANTHER" id="PTHR30576">
    <property type="entry name" value="COLANIC BIOSYNTHESIS UDP-GLUCOSE LIPID CARRIER TRANSFERASE"/>
    <property type="match status" value="1"/>
</dbReference>
<dbReference type="GO" id="GO:0016740">
    <property type="term" value="F:transferase activity"/>
    <property type="evidence" value="ECO:0007669"/>
    <property type="project" value="UniProtKB-KW"/>
</dbReference>
<evidence type="ECO:0000256" key="3">
    <source>
        <dbReference type="ARBA" id="ARBA00022679"/>
    </source>
</evidence>
<dbReference type="Proteomes" id="UP001084650">
    <property type="component" value="Unassembled WGS sequence"/>
</dbReference>
<reference evidence="9" key="1">
    <citation type="submission" date="2022-12" db="EMBL/GenBank/DDBJ databases">
        <title>Whole genome sequence of Mycolicibacterium iranicum strain SBH312.</title>
        <authorList>
            <person name="Jani J."/>
            <person name="Arifin Mustapha Z."/>
            <person name="Ahmed K."/>
            <person name="Kai Ling C."/>
        </authorList>
    </citation>
    <scope>NUCLEOTIDE SEQUENCE</scope>
    <source>
        <strain evidence="9">SBH312</strain>
    </source>
</reference>
<keyword evidence="5 7" id="KW-1133">Transmembrane helix</keyword>
<gene>
    <name evidence="9" type="ORF">OY187_27055</name>
</gene>
<dbReference type="RefSeq" id="WP_268787711.1">
    <property type="nucleotide sequence ID" value="NZ_JAPQYE010000020.1"/>
</dbReference>
<evidence type="ECO:0000256" key="2">
    <source>
        <dbReference type="ARBA" id="ARBA00006464"/>
    </source>
</evidence>
<evidence type="ECO:0000256" key="6">
    <source>
        <dbReference type="ARBA" id="ARBA00023136"/>
    </source>
</evidence>
<sequence length="567" mass="61366">MAVRSAGNEWPTTSLATAVRDAVAPRSVARGSLGLLIKFSADLASACAASVVGLFWAHERGFPMPPIWMMACFAPMVLVIFAARSTYRRKLHNTLVGEFMAVQTTAALAAMLLLAGMVLTGVPGDLSDTITKVWLTTAFFLPAGRIAAILVTRSLRRHSHLQSPTLILGNGAIAYHLAKRFLDNPQFGILPVGLVDSDSPWTGAGGHDCPIPAVGTPATMAEAIQNTRAEAVVVAFSQARDEDLIPAIRAARLAGLTVWVVPRMFDTVGLRARMDCVGGMPVMTLSNISPTSWQFEAKHILDRVLAAAILTAISPLFVFLMAAVKASSPGSMFFRQPRIGRDGIVFDCLKFRSMRPPRDSDSGFVLGDGVAPGGVEGIDRRTWIGKLLRTASLDELPQLLNVIKGEMSLVGPRPERPEFVEIFNSQIRRYGERHRVKAGMTGWAQVHGLRGQTSIADRAEWDNFYVENWSLGLDLQILLMTVPAVLRPSEKLRPPVPMASNIPLPQTVVGRRVRGIALLRQAVTRLPRRRAPSIHTGSSCKPILVERIDVEPANAATGSLEPLNPAG</sequence>
<accession>A0ABT4HND5</accession>
<protein>
    <submittedName>
        <fullName evidence="9">Sugar transferase</fullName>
    </submittedName>
</protein>
<keyword evidence="10" id="KW-1185">Reference proteome</keyword>
<comment type="caution">
    <text evidence="9">The sequence shown here is derived from an EMBL/GenBank/DDBJ whole genome shotgun (WGS) entry which is preliminary data.</text>
</comment>
<comment type="subcellular location">
    <subcellularLocation>
        <location evidence="1">Membrane</location>
        <topology evidence="1">Multi-pass membrane protein</topology>
    </subcellularLocation>
</comment>
<evidence type="ECO:0000256" key="1">
    <source>
        <dbReference type="ARBA" id="ARBA00004141"/>
    </source>
</evidence>
<keyword evidence="3 9" id="KW-0808">Transferase</keyword>
<feature type="transmembrane region" description="Helical" evidence="7">
    <location>
        <begin position="304"/>
        <end position="324"/>
    </location>
</feature>
<feature type="transmembrane region" description="Helical" evidence="7">
    <location>
        <begin position="67"/>
        <end position="87"/>
    </location>
</feature>
<keyword evidence="6 7" id="KW-0472">Membrane</keyword>
<evidence type="ECO:0000313" key="10">
    <source>
        <dbReference type="Proteomes" id="UP001084650"/>
    </source>
</evidence>
<feature type="transmembrane region" description="Helical" evidence="7">
    <location>
        <begin position="133"/>
        <end position="152"/>
    </location>
</feature>
<dbReference type="Pfam" id="PF02397">
    <property type="entry name" value="Bac_transf"/>
    <property type="match status" value="1"/>
</dbReference>
<comment type="similarity">
    <text evidence="2">Belongs to the bacterial sugar transferase family.</text>
</comment>
<name>A0ABT4HND5_MYCIR</name>